<dbReference type="EMBL" id="LGAV01000004">
    <property type="protein sequence ID" value="KOS13946.1"/>
    <property type="molecule type" value="Genomic_DNA"/>
</dbReference>
<evidence type="ECO:0000256" key="4">
    <source>
        <dbReference type="ARBA" id="ARBA00023136"/>
    </source>
</evidence>
<dbReference type="VEuPathDB" id="FungiDB:Malapachy_4113"/>
<dbReference type="GeneID" id="28730444"/>
<proteinExistence type="predicted"/>
<dbReference type="PANTHER" id="PTHR46140:SF2">
    <property type="entry name" value="VACUOLAR TRANSPORTER CHAPERONE 3 COMPLEX SUBUNIT 3-RELATED"/>
    <property type="match status" value="1"/>
</dbReference>
<dbReference type="Pfam" id="PF02656">
    <property type="entry name" value="DUF202"/>
    <property type="match status" value="1"/>
</dbReference>
<comment type="caution">
    <text evidence="7">The sequence shown here is derived from an EMBL/GenBank/DDBJ whole genome shotgun (WGS) entry which is preliminary data.</text>
</comment>
<evidence type="ECO:0000313" key="7">
    <source>
        <dbReference type="EMBL" id="KOS13946.1"/>
    </source>
</evidence>
<dbReference type="STRING" id="77020.A0A0M8MJW1"/>
<dbReference type="OrthoDB" id="2243669at2759"/>
<keyword evidence="4 5" id="KW-0472">Membrane</keyword>
<dbReference type="PANTHER" id="PTHR46140">
    <property type="entry name" value="VACUOLAR TRANSPORTER CHAPERONE 1-RELATED"/>
    <property type="match status" value="1"/>
</dbReference>
<feature type="transmembrane region" description="Helical" evidence="5">
    <location>
        <begin position="84"/>
        <end position="105"/>
    </location>
</feature>
<feature type="transmembrane region" description="Helical" evidence="5">
    <location>
        <begin position="125"/>
        <end position="146"/>
    </location>
</feature>
<keyword evidence="3 5" id="KW-1133">Transmembrane helix</keyword>
<evidence type="ECO:0000259" key="6">
    <source>
        <dbReference type="Pfam" id="PF02656"/>
    </source>
</evidence>
<name>A0A0M8MJW1_9BASI</name>
<evidence type="ECO:0000256" key="1">
    <source>
        <dbReference type="ARBA" id="ARBA00004127"/>
    </source>
</evidence>
<dbReference type="InterPro" id="IPR051572">
    <property type="entry name" value="VTC_Complex_Subunit"/>
</dbReference>
<reference evidence="7 8" key="1">
    <citation type="submission" date="2015-07" db="EMBL/GenBank/DDBJ databases">
        <title>Draft Genome Sequence of Malassezia furfur CBS1878 and Malassezia pachydermatis CBS1879.</title>
        <authorList>
            <person name="Triana S."/>
            <person name="Ohm R."/>
            <person name="Gonzalez A."/>
            <person name="DeCock H."/>
            <person name="Restrepo S."/>
            <person name="Celis A."/>
        </authorList>
    </citation>
    <scope>NUCLEOTIDE SEQUENCE [LARGE SCALE GENOMIC DNA]</scope>
    <source>
        <strain evidence="7 8">CBS 1879</strain>
    </source>
</reference>
<comment type="subcellular location">
    <subcellularLocation>
        <location evidence="1">Endomembrane system</location>
        <topology evidence="1">Multi-pass membrane protein</topology>
    </subcellularLocation>
</comment>
<feature type="transmembrane region" description="Helical" evidence="5">
    <location>
        <begin position="166"/>
        <end position="186"/>
    </location>
</feature>
<evidence type="ECO:0000313" key="8">
    <source>
        <dbReference type="Proteomes" id="UP000037751"/>
    </source>
</evidence>
<evidence type="ECO:0000256" key="2">
    <source>
        <dbReference type="ARBA" id="ARBA00022692"/>
    </source>
</evidence>
<organism evidence="7 8">
    <name type="scientific">Malassezia pachydermatis</name>
    <dbReference type="NCBI Taxonomy" id="77020"/>
    <lineage>
        <taxon>Eukaryota</taxon>
        <taxon>Fungi</taxon>
        <taxon>Dikarya</taxon>
        <taxon>Basidiomycota</taxon>
        <taxon>Ustilaginomycotina</taxon>
        <taxon>Malasseziomycetes</taxon>
        <taxon>Malasseziales</taxon>
        <taxon>Malasseziaceae</taxon>
        <taxon>Malassezia</taxon>
    </lineage>
</organism>
<dbReference type="Proteomes" id="UP000037751">
    <property type="component" value="Unassembled WGS sequence"/>
</dbReference>
<dbReference type="GO" id="GO:0000329">
    <property type="term" value="C:fungal-type vacuole membrane"/>
    <property type="evidence" value="ECO:0007669"/>
    <property type="project" value="TreeGrafter"/>
</dbReference>
<evidence type="ECO:0000256" key="5">
    <source>
        <dbReference type="SAM" id="Phobius"/>
    </source>
</evidence>
<evidence type="ECO:0000256" key="3">
    <source>
        <dbReference type="ARBA" id="ARBA00022989"/>
    </source>
</evidence>
<accession>A0A0M8MJW1</accession>
<protein>
    <recommendedName>
        <fullName evidence="6">DUF202 domain-containing protein</fullName>
    </recommendedName>
</protein>
<dbReference type="AlphaFoldDB" id="A0A0M8MJW1"/>
<dbReference type="RefSeq" id="XP_017991578.1">
    <property type="nucleotide sequence ID" value="XM_018138568.1"/>
</dbReference>
<gene>
    <name evidence="7" type="ORF">Malapachy_4113</name>
</gene>
<feature type="domain" description="DUF202" evidence="6">
    <location>
        <begin position="72"/>
        <end position="152"/>
    </location>
</feature>
<dbReference type="InterPro" id="IPR003807">
    <property type="entry name" value="DUF202"/>
</dbReference>
<sequence>MSSAEASNAAGDYFSRLYERASAFVTKMTHPQEGERRPLLHGQSSADYGTTDDVIPVPKPRKVQTPIKVEAKVWFANERTWISWLRTSLLMGTLALALFNSASYYDPKPVWEPGQPNGSPSAAKVVRTFGIVYALISALVLLWGLYSYQRRVTLIKMRWAGSFDDLVGPPLVCGLTFIAVLANFIISLQQHM</sequence>
<dbReference type="GO" id="GO:0012505">
    <property type="term" value="C:endomembrane system"/>
    <property type="evidence" value="ECO:0007669"/>
    <property type="project" value="UniProtKB-SubCell"/>
</dbReference>
<dbReference type="GO" id="GO:0033254">
    <property type="term" value="C:vacuolar transporter chaperone complex"/>
    <property type="evidence" value="ECO:0007669"/>
    <property type="project" value="TreeGrafter"/>
</dbReference>
<keyword evidence="8" id="KW-1185">Reference proteome</keyword>
<keyword evidence="2 5" id="KW-0812">Transmembrane</keyword>